<dbReference type="Proteomes" id="UP000238308">
    <property type="component" value="Unassembled WGS sequence"/>
</dbReference>
<keyword evidence="2 3" id="KW-0378">Hydrolase</keyword>
<dbReference type="InterPro" id="IPR006328">
    <property type="entry name" value="2-HAD"/>
</dbReference>
<proteinExistence type="inferred from homology"/>
<dbReference type="NCBIfam" id="TIGR01493">
    <property type="entry name" value="HAD-SF-IA-v2"/>
    <property type="match status" value="1"/>
</dbReference>
<dbReference type="RefSeq" id="WP_106226951.1">
    <property type="nucleotide sequence ID" value="NZ_PVTV01000011.1"/>
</dbReference>
<dbReference type="InterPro" id="IPR023198">
    <property type="entry name" value="PGP-like_dom2"/>
</dbReference>
<comment type="function">
    <text evidence="3">Catalyzes the hydrolytic dehalogenation of small (S)-2-haloalkanoic acids to yield the corresponding (R)-2-hydroxyalkanoic acids.</text>
</comment>
<dbReference type="EMBL" id="PVTV01000011">
    <property type="protein sequence ID" value="PRY99683.1"/>
    <property type="molecule type" value="Genomic_DNA"/>
</dbReference>
<dbReference type="PRINTS" id="PR00413">
    <property type="entry name" value="HADHALOGNASE"/>
</dbReference>
<comment type="similarity">
    <text evidence="1 3">Belongs to the HAD-like hydrolase superfamily. S-2-haloalkanoic acid dehalogenase family.</text>
</comment>
<dbReference type="InterPro" id="IPR051540">
    <property type="entry name" value="S-2-haloacid_dehalogenase"/>
</dbReference>
<dbReference type="Gene3D" id="3.40.50.1000">
    <property type="entry name" value="HAD superfamily/HAD-like"/>
    <property type="match status" value="1"/>
</dbReference>
<dbReference type="InterPro" id="IPR006439">
    <property type="entry name" value="HAD-SF_hydro_IA"/>
</dbReference>
<dbReference type="OrthoDB" id="9785638at2"/>
<protein>
    <recommendedName>
        <fullName evidence="3">(S)-2-haloacid dehalogenase</fullName>
        <ecNumber evidence="3">3.8.1.2</ecNumber>
    </recommendedName>
    <alternativeName>
        <fullName evidence="3">2-haloalkanoic acid dehalogenase</fullName>
    </alternativeName>
    <alternativeName>
        <fullName evidence="3">Halocarboxylic acid halidohydrolase</fullName>
    </alternativeName>
    <alternativeName>
        <fullName evidence="3">L-2-haloacid dehalogenase</fullName>
    </alternativeName>
</protein>
<comment type="catalytic activity">
    <reaction evidence="3">
        <text>an (S)-2-haloacid + H2O = a (2R)-2-hydroxycarboxylate + a halide anion + H(+)</text>
        <dbReference type="Rhea" id="RHEA:11192"/>
        <dbReference type="ChEBI" id="CHEBI:15377"/>
        <dbReference type="ChEBI" id="CHEBI:15378"/>
        <dbReference type="ChEBI" id="CHEBI:16042"/>
        <dbReference type="ChEBI" id="CHEBI:58314"/>
        <dbReference type="ChEBI" id="CHEBI:137405"/>
        <dbReference type="EC" id="3.8.1.2"/>
    </reaction>
</comment>
<dbReference type="NCBIfam" id="TIGR01428">
    <property type="entry name" value="HAD_type_II"/>
    <property type="match status" value="1"/>
</dbReference>
<reference evidence="4 5" key="1">
    <citation type="submission" date="2018-03" db="EMBL/GenBank/DDBJ databases">
        <title>Genomic Encyclopedia of Type Strains, Phase III (KMG-III): the genomes of soil and plant-associated and newly described type strains.</title>
        <authorList>
            <person name="Whitman W."/>
        </authorList>
    </citation>
    <scope>NUCLEOTIDE SEQUENCE [LARGE SCALE GENOMIC DNA]</scope>
    <source>
        <strain evidence="4 5">MWH-P2sevCIIIb</strain>
    </source>
</reference>
<evidence type="ECO:0000313" key="5">
    <source>
        <dbReference type="Proteomes" id="UP000238308"/>
    </source>
</evidence>
<dbReference type="AlphaFoldDB" id="A0A2T0XL72"/>
<evidence type="ECO:0000313" key="4">
    <source>
        <dbReference type="EMBL" id="PRY99683.1"/>
    </source>
</evidence>
<dbReference type="GO" id="GO:0018784">
    <property type="term" value="F:(S)-2-haloacid dehalogenase activity"/>
    <property type="evidence" value="ECO:0007669"/>
    <property type="project" value="UniProtKB-UniRule"/>
</dbReference>
<comment type="caution">
    <text evidence="4">The sequence shown here is derived from an EMBL/GenBank/DDBJ whole genome shotgun (WGS) entry which is preliminary data.</text>
</comment>
<dbReference type="PANTHER" id="PTHR43316">
    <property type="entry name" value="HYDROLASE, HALOACID DELAHOGENASE-RELATED"/>
    <property type="match status" value="1"/>
</dbReference>
<organism evidence="4 5">
    <name type="scientific">Jezberella montanilacus</name>
    <dbReference type="NCBI Taxonomy" id="323426"/>
    <lineage>
        <taxon>Bacteria</taxon>
        <taxon>Pseudomonadati</taxon>
        <taxon>Pseudomonadota</taxon>
        <taxon>Betaproteobacteria</taxon>
        <taxon>Burkholderiales</taxon>
        <taxon>Alcaligenaceae</taxon>
        <taxon>Jezberella</taxon>
    </lineage>
</organism>
<accession>A0A2T0XL72</accession>
<dbReference type="Pfam" id="PF00702">
    <property type="entry name" value="Hydrolase"/>
    <property type="match status" value="1"/>
</dbReference>
<dbReference type="InterPro" id="IPR023214">
    <property type="entry name" value="HAD_sf"/>
</dbReference>
<gene>
    <name evidence="4" type="ORF">BCM14_1136</name>
</gene>
<dbReference type="PANTHER" id="PTHR43316:SF3">
    <property type="entry name" value="HALOACID DEHALOGENASE, TYPE II (AFU_ORTHOLOGUE AFUA_2G07750)-RELATED"/>
    <property type="match status" value="1"/>
</dbReference>
<dbReference type="EC" id="3.8.1.2" evidence="3"/>
<dbReference type="InterPro" id="IPR036412">
    <property type="entry name" value="HAD-like_sf"/>
</dbReference>
<keyword evidence="5" id="KW-1185">Reference proteome</keyword>
<name>A0A2T0XL72_9BURK</name>
<evidence type="ECO:0000256" key="3">
    <source>
        <dbReference type="RuleBase" id="RU368077"/>
    </source>
</evidence>
<dbReference type="Gene3D" id="1.10.150.240">
    <property type="entry name" value="Putative phosphatase, domain 2"/>
    <property type="match status" value="1"/>
</dbReference>
<dbReference type="CDD" id="cd02588">
    <property type="entry name" value="HAD_L2-DEX"/>
    <property type="match status" value="1"/>
</dbReference>
<sequence>MAFHPTQIKAMVFDTFGSVVDWRGGITRDLTEWGNANNVHIDWHAFAVAWRGRYQPQMEVVRSGNRPYTKLDILHRESLEFLIPQFGLEHLTEAQRIHVNKVWHRLTPWPDSAPGLARLKKKFIIGPLSNGNVALLTNLAKFSGTDWDVILSTELFKGYKPQPQTYLGVCEILDLAPDEVMMCAAHNYDLAAAQAVGLRTAFFARPTEHAENQTTDLKADRAWDVVAQDILDLADKMGA</sequence>
<evidence type="ECO:0000256" key="2">
    <source>
        <dbReference type="ARBA" id="ARBA00022801"/>
    </source>
</evidence>
<dbReference type="SUPFAM" id="SSF56784">
    <property type="entry name" value="HAD-like"/>
    <property type="match status" value="1"/>
</dbReference>
<evidence type="ECO:0000256" key="1">
    <source>
        <dbReference type="ARBA" id="ARBA00008106"/>
    </source>
</evidence>